<feature type="signal peptide" evidence="2">
    <location>
        <begin position="1"/>
        <end position="21"/>
    </location>
</feature>
<dbReference type="OrthoDB" id="115276at2"/>
<evidence type="ECO:0000313" key="4">
    <source>
        <dbReference type="Proteomes" id="UP000321820"/>
    </source>
</evidence>
<dbReference type="Gene3D" id="2.40.128.260">
    <property type="entry name" value="Type IV secretion system, VirB10/TraB/TrbI"/>
    <property type="match status" value="1"/>
</dbReference>
<organism evidence="3 4">
    <name type="scientific">Terriglobus albidus</name>
    <dbReference type="NCBI Taxonomy" id="1592106"/>
    <lineage>
        <taxon>Bacteria</taxon>
        <taxon>Pseudomonadati</taxon>
        <taxon>Acidobacteriota</taxon>
        <taxon>Terriglobia</taxon>
        <taxon>Terriglobales</taxon>
        <taxon>Acidobacteriaceae</taxon>
        <taxon>Terriglobus</taxon>
    </lineage>
</organism>
<evidence type="ECO:0000256" key="1">
    <source>
        <dbReference type="SAM" id="MobiDB-lite"/>
    </source>
</evidence>
<reference evidence="3 4" key="1">
    <citation type="submission" date="2019-08" db="EMBL/GenBank/DDBJ databases">
        <title>Complete genome sequence of Terriglobus albidus strain ORNL.</title>
        <authorList>
            <person name="Podar M."/>
        </authorList>
    </citation>
    <scope>NUCLEOTIDE SEQUENCE [LARGE SCALE GENOMIC DNA]</scope>
    <source>
        <strain evidence="3 4">ORNL</strain>
    </source>
</reference>
<sequence length="295" mass="30165">MSVKHSVSTAALLLSIAPLFAQQSGVSVPPNEDYTQDAAPQKPSAAKPVATVPPALGEAPAPAPVQTMPAPVAAPKPVPAAPAPTAVAELKTHTDADPDSGVVTYVPSPKGELPQGTLIRVHLNDEISTTDTPLGAPFHARIAQDVSRDGHVIIPAGSEMVGRVTEVRGGKRIRGAALIHLEPQQINLPDGTHFVVHAQVIDTDQQGTARIGSEGDIVRRDHAKGTLATMGLTTGGATAAGAMIGGGVGALVGAGIGAGASTVVWLKQDRQLTIMKDSTIDFALSVPMMTTPLHN</sequence>
<protein>
    <submittedName>
        <fullName evidence="3">TrbI/VirB10 family protein</fullName>
    </submittedName>
</protein>
<accession>A0A5B9EBI3</accession>
<dbReference type="KEGG" id="talb:FTW19_11325"/>
<gene>
    <name evidence="3" type="ORF">FTW19_11325</name>
</gene>
<keyword evidence="2" id="KW-0732">Signal</keyword>
<dbReference type="Proteomes" id="UP000321820">
    <property type="component" value="Chromosome"/>
</dbReference>
<feature type="compositionally biased region" description="Pro residues" evidence="1">
    <location>
        <begin position="72"/>
        <end position="82"/>
    </location>
</feature>
<keyword evidence="4" id="KW-1185">Reference proteome</keyword>
<dbReference type="EMBL" id="CP042806">
    <property type="protein sequence ID" value="QEE28535.1"/>
    <property type="molecule type" value="Genomic_DNA"/>
</dbReference>
<proteinExistence type="predicted"/>
<name>A0A5B9EBI3_9BACT</name>
<dbReference type="AlphaFoldDB" id="A0A5B9EBI3"/>
<dbReference type="InterPro" id="IPR042217">
    <property type="entry name" value="T4SS_VirB10/TrbI"/>
</dbReference>
<dbReference type="CDD" id="cd16426">
    <property type="entry name" value="VirB10_like"/>
    <property type="match status" value="1"/>
</dbReference>
<feature type="region of interest" description="Disordered" evidence="1">
    <location>
        <begin position="27"/>
        <end position="86"/>
    </location>
</feature>
<evidence type="ECO:0000313" key="3">
    <source>
        <dbReference type="EMBL" id="QEE28535.1"/>
    </source>
</evidence>
<dbReference type="RefSeq" id="WP_147647725.1">
    <property type="nucleotide sequence ID" value="NZ_CP042806.1"/>
</dbReference>
<feature type="chain" id="PRO_5023014343" evidence="2">
    <location>
        <begin position="22"/>
        <end position="295"/>
    </location>
</feature>
<evidence type="ECO:0000256" key="2">
    <source>
        <dbReference type="SAM" id="SignalP"/>
    </source>
</evidence>